<dbReference type="OrthoDB" id="3245799at2"/>
<evidence type="ECO:0000313" key="2">
    <source>
        <dbReference type="EMBL" id="SFE92557.1"/>
    </source>
</evidence>
<evidence type="ECO:0008006" key="4">
    <source>
        <dbReference type="Google" id="ProtNLM"/>
    </source>
</evidence>
<evidence type="ECO:0000256" key="1">
    <source>
        <dbReference type="SAM" id="MobiDB-lite"/>
    </source>
</evidence>
<organism evidence="2 3">
    <name type="scientific">Actinoplanes philippinensis</name>
    <dbReference type="NCBI Taxonomy" id="35752"/>
    <lineage>
        <taxon>Bacteria</taxon>
        <taxon>Bacillati</taxon>
        <taxon>Actinomycetota</taxon>
        <taxon>Actinomycetes</taxon>
        <taxon>Micromonosporales</taxon>
        <taxon>Micromonosporaceae</taxon>
        <taxon>Actinoplanes</taxon>
    </lineage>
</organism>
<reference evidence="2 3" key="1">
    <citation type="submission" date="2016-10" db="EMBL/GenBank/DDBJ databases">
        <authorList>
            <person name="de Groot N.N."/>
        </authorList>
    </citation>
    <scope>NUCLEOTIDE SEQUENCE [LARGE SCALE GENOMIC DNA]</scope>
    <source>
        <strain evidence="2 3">DSM 43019</strain>
    </source>
</reference>
<gene>
    <name evidence="2" type="ORF">SAMN05421541_104489</name>
</gene>
<feature type="region of interest" description="Disordered" evidence="1">
    <location>
        <begin position="401"/>
        <end position="421"/>
    </location>
</feature>
<protein>
    <recommendedName>
        <fullName evidence="4">HEAT repeat-containing protein</fullName>
    </recommendedName>
</protein>
<accession>A0A1I2EIU4</accession>
<dbReference type="EMBL" id="FONV01000004">
    <property type="protein sequence ID" value="SFE92557.1"/>
    <property type="molecule type" value="Genomic_DNA"/>
</dbReference>
<dbReference type="AlphaFoldDB" id="A0A1I2EIU4"/>
<proteinExistence type="predicted"/>
<dbReference type="STRING" id="35752.SAMN05421541_104489"/>
<name>A0A1I2EIU4_9ACTN</name>
<dbReference type="Proteomes" id="UP000199645">
    <property type="component" value="Unassembled WGS sequence"/>
</dbReference>
<dbReference type="RefSeq" id="WP_093613336.1">
    <property type="nucleotide sequence ID" value="NZ_BOMT01000028.1"/>
</dbReference>
<feature type="compositionally biased region" description="Polar residues" evidence="1">
    <location>
        <begin position="402"/>
        <end position="419"/>
    </location>
</feature>
<keyword evidence="3" id="KW-1185">Reference proteome</keyword>
<evidence type="ECO:0000313" key="3">
    <source>
        <dbReference type="Proteomes" id="UP000199645"/>
    </source>
</evidence>
<sequence>MSAATLTEAAARGDVSRVLDMLATMDDAGRRAARRPLEAAGKALTADDPEEVRIAVAYAVLGCRTTPAEAAKALITLWRQRDRTGRQLEVFDGREPAWLAETGRRVAAAVPVRRSADWCFSGHENDQLYRVARDLLWMAGVEPAPDDGYVLEWALSKRHRDRELCLAHHMRFQEGAYQRDMAEAFRADPYTAGFLPRVFGLAGFAAYLNESEPWRATLVALAGTGDVDRAALIDRCVEGLMRGGRIPEIRGFQKLLDELEPTEDELAERAPDWAGLAERADPPTAGRAVDTLRRLLDAGRLGAALLADTSYAVLARPEKTLVRGHLKLVAEALRRTPGDAAELLPAVATAFGHADTTVQEQAWKLVARHLTTVGDDVRGQLADALPGLAPDLRERAAAVLGTSVTPSSEPGTPAVTVSSPRPVAAAPDSVAEAVEEIAALLGSRKPAPVDRERAVDGLIRAAHRDRSALAERLAPVARRHDWLPAGLHELIKAALGEITAGDVPAGPRPMEGRSDHARCIPCLYEYLSEARWYEAARRLSTEPVPFLLSTPGWSTGALSADVLVDRLAGYARLGLRAGPLDLDQALLRARLPEPAERDRLAAAAAGLGTPDGDRLASWLATGGLHAGRDGGSRTALPALRLGFTPEFRHLDQTLDATWHSGTDFVRASLPEWVAVVPVFREYLADQLTNPLDHSVHLDDYLADLPLLIEADGPAGRRLSMVLACAIVATGRAHRPAVVDALLQADARGELDPQWCGEQIGRWSTWHDEMADIVPVLTEVAAAGAYRPVWEVLRAALPALLALPKRPRKLSGVLLLAADCAVRISATGEVPGLAELAAGPGASQTVKQARRLRQALAAP</sequence>